<dbReference type="InterPro" id="IPR037038">
    <property type="entry name" value="HepT-like_sf"/>
</dbReference>
<evidence type="ECO:0000256" key="1">
    <source>
        <dbReference type="ARBA" id="ARBA00022649"/>
    </source>
</evidence>
<dbReference type="Proteomes" id="UP000199225">
    <property type="component" value="Unassembled WGS sequence"/>
</dbReference>
<proteinExistence type="inferred from homology"/>
<gene>
    <name evidence="5" type="ORF">SAMN04490247_2600</name>
</gene>
<dbReference type="InterPro" id="IPR052379">
    <property type="entry name" value="Type_VII_TA_RNase"/>
</dbReference>
<dbReference type="GO" id="GO:0110001">
    <property type="term" value="C:toxin-antitoxin complex"/>
    <property type="evidence" value="ECO:0007669"/>
    <property type="project" value="InterPro"/>
</dbReference>
<dbReference type="PANTHER" id="PTHR33397:SF5">
    <property type="entry name" value="RNASE YUTE-RELATED"/>
    <property type="match status" value="1"/>
</dbReference>
<name>A0A1G8V9Z9_9BACI</name>
<evidence type="ECO:0000256" key="2">
    <source>
        <dbReference type="ARBA" id="ARBA00022722"/>
    </source>
</evidence>
<evidence type="ECO:0000313" key="6">
    <source>
        <dbReference type="Proteomes" id="UP000199225"/>
    </source>
</evidence>
<evidence type="ECO:0000256" key="4">
    <source>
        <dbReference type="ARBA" id="ARBA00024207"/>
    </source>
</evidence>
<comment type="similarity">
    <text evidence="4">Belongs to the HepT RNase toxin family.</text>
</comment>
<dbReference type="AlphaFoldDB" id="A0A1G8V9Z9"/>
<dbReference type="Gene3D" id="1.20.120.580">
    <property type="entry name" value="bsu32300-like"/>
    <property type="match status" value="1"/>
</dbReference>
<dbReference type="GO" id="GO:0004540">
    <property type="term" value="F:RNA nuclease activity"/>
    <property type="evidence" value="ECO:0007669"/>
    <property type="project" value="InterPro"/>
</dbReference>
<keyword evidence="2" id="KW-0540">Nuclease</keyword>
<accession>A0A1G8V9Z9</accession>
<protein>
    <submittedName>
        <fullName evidence="5">Uncharacterized conserved protein YutE, UPF0331/DUF86 family</fullName>
    </submittedName>
</protein>
<dbReference type="Pfam" id="PF01934">
    <property type="entry name" value="HepT-like"/>
    <property type="match status" value="1"/>
</dbReference>
<dbReference type="OrthoDB" id="2375467at2"/>
<evidence type="ECO:0000256" key="3">
    <source>
        <dbReference type="ARBA" id="ARBA00022801"/>
    </source>
</evidence>
<dbReference type="RefSeq" id="WP_093194346.1">
    <property type="nucleotide sequence ID" value="NZ_FNEV01000008.1"/>
</dbReference>
<reference evidence="6" key="1">
    <citation type="submission" date="2016-10" db="EMBL/GenBank/DDBJ databases">
        <authorList>
            <person name="Varghese N."/>
            <person name="Submissions S."/>
        </authorList>
    </citation>
    <scope>NUCLEOTIDE SEQUENCE [LARGE SCALE GENOMIC DNA]</scope>
    <source>
        <strain evidence="6">DSM 4771</strain>
    </source>
</reference>
<dbReference type="STRING" id="86666.SAMN04490247_2600"/>
<keyword evidence="1" id="KW-1277">Toxin-antitoxin system</keyword>
<organism evidence="5 6">
    <name type="scientific">Salimicrobium halophilum</name>
    <dbReference type="NCBI Taxonomy" id="86666"/>
    <lineage>
        <taxon>Bacteria</taxon>
        <taxon>Bacillati</taxon>
        <taxon>Bacillota</taxon>
        <taxon>Bacilli</taxon>
        <taxon>Bacillales</taxon>
        <taxon>Bacillaceae</taxon>
        <taxon>Salimicrobium</taxon>
    </lineage>
</organism>
<evidence type="ECO:0000313" key="5">
    <source>
        <dbReference type="EMBL" id="SDJ62901.1"/>
    </source>
</evidence>
<dbReference type="InterPro" id="IPR008201">
    <property type="entry name" value="HepT-like"/>
</dbReference>
<dbReference type="PANTHER" id="PTHR33397">
    <property type="entry name" value="UPF0331 PROTEIN YUTE"/>
    <property type="match status" value="1"/>
</dbReference>
<keyword evidence="6" id="KW-1185">Reference proteome</keyword>
<sequence>MYFVNREEIENLLTYMEELIPELQQAKRETITERLALERATHMAIEVIIDVGNKMIDGFIMRDPGSYHDIIDILMDEKVLPAEEEKEYKRIIDMRKAVVREYTSVSHEELLQEWEACLDSLKEFPERIRHYLNSELGTVSAFTKGKE</sequence>
<dbReference type="GO" id="GO:0016787">
    <property type="term" value="F:hydrolase activity"/>
    <property type="evidence" value="ECO:0007669"/>
    <property type="project" value="UniProtKB-KW"/>
</dbReference>
<dbReference type="EMBL" id="FNEV01000008">
    <property type="protein sequence ID" value="SDJ62901.1"/>
    <property type="molecule type" value="Genomic_DNA"/>
</dbReference>
<keyword evidence="3" id="KW-0378">Hydrolase</keyword>